<dbReference type="InterPro" id="IPR036291">
    <property type="entry name" value="NAD(P)-bd_dom_sf"/>
</dbReference>
<evidence type="ECO:0000313" key="3">
    <source>
        <dbReference type="EMBL" id="CAJ01660.1"/>
    </source>
</evidence>
<dbReference type="Gene3D" id="3.40.50.720">
    <property type="entry name" value="NAD(P)-binding Rossmann-like Domain"/>
    <property type="match status" value="1"/>
</dbReference>
<accession>Q2VNH2</accession>
<reference evidence="3" key="1">
    <citation type="submission" date="2005-06" db="EMBL/GenBank/DDBJ databases">
        <title>First Genome Data from Uncultured Upland Soil Cluster a Methanotrophs Provide Further Evidence for a Close Phylogenetic Relationship to Methylocapsa acidiphila B2 and High-Affinity Methanotrophy Based on pMMO.</title>
        <authorList>
            <person name="Ricke P."/>
            <person name="Kube M."/>
            <person name="Nakagawa S."/>
            <person name="Erkel C."/>
            <person name="Reinhardt R."/>
            <person name="Liesack W."/>
        </authorList>
    </citation>
    <scope>NUCLEOTIDE SEQUENCE</scope>
</reference>
<evidence type="ECO:0000256" key="2">
    <source>
        <dbReference type="ARBA" id="ARBA00023002"/>
    </source>
</evidence>
<dbReference type="PRINTS" id="PR00081">
    <property type="entry name" value="GDHRDH"/>
</dbReference>
<dbReference type="EMBL" id="CT005238">
    <property type="protein sequence ID" value="CAJ01660.1"/>
    <property type="molecule type" value="Genomic_DNA"/>
</dbReference>
<evidence type="ECO:0000256" key="1">
    <source>
        <dbReference type="ARBA" id="ARBA00006484"/>
    </source>
</evidence>
<dbReference type="Pfam" id="PF00106">
    <property type="entry name" value="adh_short"/>
    <property type="match status" value="1"/>
</dbReference>
<dbReference type="PRINTS" id="PR00080">
    <property type="entry name" value="SDRFAMILY"/>
</dbReference>
<name>Q2VNH2_METAI</name>
<proteinExistence type="inferred from homology"/>
<dbReference type="PANTHER" id="PTHR44169:SF6">
    <property type="entry name" value="NADPH-DEPENDENT 1-ACYLDIHYDROXYACETONE PHOSPHATE REDUCTASE"/>
    <property type="match status" value="1"/>
</dbReference>
<dbReference type="GO" id="GO:0016491">
    <property type="term" value="F:oxidoreductase activity"/>
    <property type="evidence" value="ECO:0007669"/>
    <property type="project" value="UniProtKB-KW"/>
</dbReference>
<protein>
    <submittedName>
        <fullName evidence="3">Probable oxireductase</fullName>
    </submittedName>
</protein>
<gene>
    <name evidence="3" type="ORF">orf129</name>
</gene>
<organism evidence="3">
    <name type="scientific">Methylocapsa acidiphila</name>
    <dbReference type="NCBI Taxonomy" id="133552"/>
    <lineage>
        <taxon>Bacteria</taxon>
        <taxon>Pseudomonadati</taxon>
        <taxon>Pseudomonadota</taxon>
        <taxon>Alphaproteobacteria</taxon>
        <taxon>Hyphomicrobiales</taxon>
        <taxon>Beijerinckiaceae</taxon>
        <taxon>Methylocapsa</taxon>
    </lineage>
</organism>
<keyword evidence="2" id="KW-0560">Oxidoreductase</keyword>
<dbReference type="InterPro" id="IPR002347">
    <property type="entry name" value="SDR_fam"/>
</dbReference>
<dbReference type="PROSITE" id="PS00061">
    <property type="entry name" value="ADH_SHORT"/>
    <property type="match status" value="1"/>
</dbReference>
<comment type="similarity">
    <text evidence="1">Belongs to the short-chain dehydrogenases/reductases (SDR) family.</text>
</comment>
<dbReference type="AlphaFoldDB" id="Q2VNH2"/>
<dbReference type="PANTHER" id="PTHR44169">
    <property type="entry name" value="NADPH-DEPENDENT 1-ACYLDIHYDROXYACETONE PHOSPHATE REDUCTASE"/>
    <property type="match status" value="1"/>
</dbReference>
<sequence length="158" mass="17101">MPARRPGRQAGHRARDGARAEAVMARAPDGMTFLSADLSRLDEQKRIISEVTDRWPDLSILVNNAGVQIDMPATGIGDHGRMAFRSEIAANLTAPVALCFGLTPVLARQREAAIVNISLGLAIAPKRTAPVYCATKAGLCTFSRALRYRCEDARRRSG</sequence>
<dbReference type="SUPFAM" id="SSF51735">
    <property type="entry name" value="NAD(P)-binding Rossmann-fold domains"/>
    <property type="match status" value="1"/>
</dbReference>
<dbReference type="InterPro" id="IPR020904">
    <property type="entry name" value="Sc_DH/Rdtase_CS"/>
</dbReference>